<protein>
    <recommendedName>
        <fullName evidence="8">Iron-binding zinc finger CDGSH type domain-containing protein</fullName>
    </recommendedName>
</protein>
<keyword evidence="2" id="KW-0479">Metal-binding</keyword>
<feature type="domain" description="Iron-binding zinc finger CDGSH type" evidence="8">
    <location>
        <begin position="451"/>
        <end position="488"/>
    </location>
</feature>
<dbReference type="Proteomes" id="UP000054937">
    <property type="component" value="Unassembled WGS sequence"/>
</dbReference>
<dbReference type="GO" id="GO:0046872">
    <property type="term" value="F:metal ion binding"/>
    <property type="evidence" value="ECO:0007669"/>
    <property type="project" value="UniProtKB-KW"/>
</dbReference>
<dbReference type="GO" id="GO:0005739">
    <property type="term" value="C:mitochondrion"/>
    <property type="evidence" value="ECO:0007669"/>
    <property type="project" value="TreeGrafter"/>
</dbReference>
<keyword evidence="6" id="KW-0175">Coiled coil</keyword>
<feature type="compositionally biased region" description="Low complexity" evidence="7">
    <location>
        <begin position="221"/>
        <end position="230"/>
    </location>
</feature>
<comment type="caution">
    <text evidence="9">The sequence shown here is derived from an EMBL/GenBank/DDBJ whole genome shotgun (WGS) entry which is preliminary data.</text>
</comment>
<evidence type="ECO:0000256" key="7">
    <source>
        <dbReference type="SAM" id="MobiDB-lite"/>
    </source>
</evidence>
<dbReference type="SMART" id="SM00704">
    <property type="entry name" value="ZnF_CDGSH"/>
    <property type="match status" value="2"/>
</dbReference>
<evidence type="ECO:0000313" key="10">
    <source>
        <dbReference type="Proteomes" id="UP000054937"/>
    </source>
</evidence>
<comment type="cofactor">
    <cofactor evidence="5">
        <name>[2Fe-2S] cluster</name>
        <dbReference type="ChEBI" id="CHEBI:190135"/>
    </cofactor>
</comment>
<sequence length="556" mass="65521">MTNMKTIRKSNYLDEENMDQNDFTYNLKKLQNKTNMDKMKTYNNLKIYKTNYKIGGQKIDQQDNPQIENQNKETNNYKKTINIINSHISSKYKIYTDDQSSSLSEEKKTECTTQSNYESDQANNFDMNNGNQSFIDNLSLIEDGQNGCRNSRIVNKDDDYYFQIESSLRQHSLNKRHPQQILFKQQKQRSNSFPTTENTTERKNMNVNQVLKKKKKKISKQNKQQIQSLNDSKQQKNIKQLTEQQQQHLKRKDEQVNELNNIFEKFKICDEEYNEEPNNKNNSNQIFLHQNSTDNNQQEGINSFHTLENSQVINKNLNGFSEQNDKLYLEYEEIEEQYIQVKDSQQDTEKDNNQSNNLFIMQITNNSQILANVQEAAKYQRISPIRYEGEAHLHDPYIPAPQILKPPAPRQDKNDDDITDFPTYKNVPIMESIPYREGQYRPPSIPFIGGFYPYNMYLQQGKVYSWCACGISQNSPWCDSLCNYTVTRNRPVQFNVSTAGYYKICTCKFSADAPFCNGTHKLLVRYHHQTHRGFAEIQGEIFFFVGWAYILWNFYT</sequence>
<feature type="coiled-coil region" evidence="6">
    <location>
        <begin position="317"/>
        <end position="351"/>
    </location>
</feature>
<accession>A0A0V0R2U4</accession>
<feature type="region of interest" description="Disordered" evidence="7">
    <location>
        <begin position="97"/>
        <end position="130"/>
    </location>
</feature>
<reference evidence="9 10" key="1">
    <citation type="journal article" date="2015" name="Sci. Rep.">
        <title>Genome of the facultative scuticociliatosis pathogen Pseudocohnilembus persalinus provides insight into its virulence through horizontal gene transfer.</title>
        <authorList>
            <person name="Xiong J."/>
            <person name="Wang G."/>
            <person name="Cheng J."/>
            <person name="Tian M."/>
            <person name="Pan X."/>
            <person name="Warren A."/>
            <person name="Jiang C."/>
            <person name="Yuan D."/>
            <person name="Miao W."/>
        </authorList>
    </citation>
    <scope>NUCLEOTIDE SEQUENCE [LARGE SCALE GENOMIC DNA]</scope>
    <source>
        <strain evidence="9">36N120E</strain>
    </source>
</reference>
<evidence type="ECO:0000256" key="5">
    <source>
        <dbReference type="ARBA" id="ARBA00034078"/>
    </source>
</evidence>
<dbReference type="OrthoDB" id="298651at2759"/>
<dbReference type="Gene3D" id="3.40.5.90">
    <property type="entry name" value="CDGSH iron-sulfur domain, mitoNEET-type"/>
    <property type="match status" value="2"/>
</dbReference>
<dbReference type="AlphaFoldDB" id="A0A0V0R2U4"/>
<evidence type="ECO:0000313" key="9">
    <source>
        <dbReference type="EMBL" id="KRX08795.1"/>
    </source>
</evidence>
<name>A0A0V0R2U4_PSEPJ</name>
<keyword evidence="3" id="KW-0408">Iron</keyword>
<feature type="region of interest" description="Disordered" evidence="7">
    <location>
        <begin position="215"/>
        <end position="237"/>
    </location>
</feature>
<keyword evidence="1" id="KW-0001">2Fe-2S</keyword>
<evidence type="ECO:0000256" key="4">
    <source>
        <dbReference type="ARBA" id="ARBA00023014"/>
    </source>
</evidence>
<evidence type="ECO:0000256" key="3">
    <source>
        <dbReference type="ARBA" id="ARBA00023004"/>
    </source>
</evidence>
<dbReference type="InParanoid" id="A0A0V0R2U4"/>
<dbReference type="InterPro" id="IPR052950">
    <property type="entry name" value="CISD"/>
</dbReference>
<gene>
    <name evidence="9" type="ORF">PPERSA_08899</name>
</gene>
<feature type="domain" description="Iron-binding zinc finger CDGSH type" evidence="8">
    <location>
        <begin position="489"/>
        <end position="526"/>
    </location>
</feature>
<dbReference type="EMBL" id="LDAU01000057">
    <property type="protein sequence ID" value="KRX08795.1"/>
    <property type="molecule type" value="Genomic_DNA"/>
</dbReference>
<organism evidence="9 10">
    <name type="scientific">Pseudocohnilembus persalinus</name>
    <name type="common">Ciliate</name>
    <dbReference type="NCBI Taxonomy" id="266149"/>
    <lineage>
        <taxon>Eukaryota</taxon>
        <taxon>Sar</taxon>
        <taxon>Alveolata</taxon>
        <taxon>Ciliophora</taxon>
        <taxon>Intramacronucleata</taxon>
        <taxon>Oligohymenophorea</taxon>
        <taxon>Scuticociliatia</taxon>
        <taxon>Philasterida</taxon>
        <taxon>Pseudocohnilembidae</taxon>
        <taxon>Pseudocohnilembus</taxon>
    </lineage>
</organism>
<dbReference type="InterPro" id="IPR018967">
    <property type="entry name" value="FeS-contain_CDGSH-typ"/>
</dbReference>
<dbReference type="PANTHER" id="PTHR46491:SF3">
    <property type="entry name" value="CDGSH IRON-SULFUR DOMAIN-CONTAINING PROTEIN 3, MITOCHONDRIAL"/>
    <property type="match status" value="1"/>
</dbReference>
<dbReference type="PANTHER" id="PTHR46491">
    <property type="entry name" value="CDGSH IRON SULFUR DOMAIN PROTEIN HOMOLOG"/>
    <property type="match status" value="1"/>
</dbReference>
<evidence type="ECO:0000259" key="8">
    <source>
        <dbReference type="SMART" id="SM00704"/>
    </source>
</evidence>
<keyword evidence="4" id="KW-0411">Iron-sulfur</keyword>
<evidence type="ECO:0000256" key="6">
    <source>
        <dbReference type="SAM" id="Coils"/>
    </source>
</evidence>
<dbReference type="GO" id="GO:0051537">
    <property type="term" value="F:2 iron, 2 sulfur cluster binding"/>
    <property type="evidence" value="ECO:0007669"/>
    <property type="project" value="UniProtKB-KW"/>
</dbReference>
<proteinExistence type="predicted"/>
<evidence type="ECO:0000256" key="1">
    <source>
        <dbReference type="ARBA" id="ARBA00022714"/>
    </source>
</evidence>
<dbReference type="InterPro" id="IPR042216">
    <property type="entry name" value="MitoNEET_CISD"/>
</dbReference>
<evidence type="ECO:0000256" key="2">
    <source>
        <dbReference type="ARBA" id="ARBA00022723"/>
    </source>
</evidence>
<keyword evidence="10" id="KW-1185">Reference proteome</keyword>
<feature type="compositionally biased region" description="Polar residues" evidence="7">
    <location>
        <begin position="111"/>
        <end position="130"/>
    </location>
</feature>